<evidence type="ECO:0000313" key="3">
    <source>
        <dbReference type="Proteomes" id="UP000247810"/>
    </source>
</evidence>
<dbReference type="OrthoDB" id="2156052at2759"/>
<name>A0A319DNZ0_9EURO</name>
<dbReference type="Proteomes" id="UP000247810">
    <property type="component" value="Unassembled WGS sequence"/>
</dbReference>
<evidence type="ECO:0000256" key="1">
    <source>
        <dbReference type="SAM" id="MobiDB-lite"/>
    </source>
</evidence>
<protein>
    <submittedName>
        <fullName evidence="2">Uncharacterized protein</fullName>
    </submittedName>
</protein>
<dbReference type="AlphaFoldDB" id="A0A319DNZ0"/>
<sequence length="159" mass="18697">MSDPTDYKALFFKAEGERKQEAVLRKKAEEERKRAEGERKRAEEERKRAEGERERREKERTQQTTFEEFARHCHILLARPLRVESPEQSTTGKIPPPTGKYCPLQLRPWTDCVTRQQEIYNSVCRYLQPVGRDAPRLFAPLLELEGISRRVARRAISSE</sequence>
<feature type="region of interest" description="Disordered" evidence="1">
    <location>
        <begin position="80"/>
        <end position="99"/>
    </location>
</feature>
<dbReference type="VEuPathDB" id="FungiDB:BO71DRAFT_99999"/>
<feature type="region of interest" description="Disordered" evidence="1">
    <location>
        <begin position="17"/>
        <end position="64"/>
    </location>
</feature>
<gene>
    <name evidence="2" type="ORF">BO71DRAFT_99999</name>
</gene>
<organism evidence="2 3">
    <name type="scientific">Aspergillus ellipticus CBS 707.79</name>
    <dbReference type="NCBI Taxonomy" id="1448320"/>
    <lineage>
        <taxon>Eukaryota</taxon>
        <taxon>Fungi</taxon>
        <taxon>Dikarya</taxon>
        <taxon>Ascomycota</taxon>
        <taxon>Pezizomycotina</taxon>
        <taxon>Eurotiomycetes</taxon>
        <taxon>Eurotiomycetidae</taxon>
        <taxon>Eurotiales</taxon>
        <taxon>Aspergillaceae</taxon>
        <taxon>Aspergillus</taxon>
        <taxon>Aspergillus subgen. Circumdati</taxon>
    </lineage>
</organism>
<dbReference type="STRING" id="1448320.A0A319DNZ0"/>
<keyword evidence="3" id="KW-1185">Reference proteome</keyword>
<feature type="compositionally biased region" description="Basic and acidic residues" evidence="1">
    <location>
        <begin position="17"/>
        <end position="61"/>
    </location>
</feature>
<proteinExistence type="predicted"/>
<accession>A0A319DNZ0</accession>
<evidence type="ECO:0000313" key="2">
    <source>
        <dbReference type="EMBL" id="PYH89778.1"/>
    </source>
</evidence>
<reference evidence="2 3" key="1">
    <citation type="submission" date="2018-02" db="EMBL/GenBank/DDBJ databases">
        <title>The genomes of Aspergillus section Nigri reveals drivers in fungal speciation.</title>
        <authorList>
            <consortium name="DOE Joint Genome Institute"/>
            <person name="Vesth T.C."/>
            <person name="Nybo J."/>
            <person name="Theobald S."/>
            <person name="Brandl J."/>
            <person name="Frisvad J.C."/>
            <person name="Nielsen K.F."/>
            <person name="Lyhne E.K."/>
            <person name="Kogle M.E."/>
            <person name="Kuo A."/>
            <person name="Riley R."/>
            <person name="Clum A."/>
            <person name="Nolan M."/>
            <person name="Lipzen A."/>
            <person name="Salamov A."/>
            <person name="Henrissat B."/>
            <person name="Wiebenga A."/>
            <person name="De vries R.P."/>
            <person name="Grigoriev I.V."/>
            <person name="Mortensen U.H."/>
            <person name="Andersen M.R."/>
            <person name="Baker S.E."/>
        </authorList>
    </citation>
    <scope>NUCLEOTIDE SEQUENCE [LARGE SCALE GENOMIC DNA]</scope>
    <source>
        <strain evidence="2 3">CBS 707.79</strain>
    </source>
</reference>
<dbReference type="EMBL" id="KZ826012">
    <property type="protein sequence ID" value="PYH89778.1"/>
    <property type="molecule type" value="Genomic_DNA"/>
</dbReference>